<gene>
    <name evidence="1" type="ORF">FRACA_330011</name>
</gene>
<accession>A0A2I2KUS5</accession>
<reference evidence="1 2" key="1">
    <citation type="submission" date="2017-06" db="EMBL/GenBank/DDBJ databases">
        <authorList>
            <person name="Kim H.J."/>
            <person name="Triplett B.A."/>
        </authorList>
    </citation>
    <scope>NUCLEOTIDE SEQUENCE [LARGE SCALE GENOMIC DNA]</scope>
    <source>
        <strain evidence="1">FRACA_ARgP5</strain>
    </source>
</reference>
<dbReference type="Gene3D" id="2.120.10.30">
    <property type="entry name" value="TolB, C-terminal domain"/>
    <property type="match status" value="1"/>
</dbReference>
<evidence type="ECO:0000313" key="2">
    <source>
        <dbReference type="Proteomes" id="UP000234331"/>
    </source>
</evidence>
<evidence type="ECO:0000313" key="1">
    <source>
        <dbReference type="EMBL" id="SNQ49408.1"/>
    </source>
</evidence>
<dbReference type="Proteomes" id="UP000234331">
    <property type="component" value="Unassembled WGS sequence"/>
</dbReference>
<dbReference type="EMBL" id="FZMO01000257">
    <property type="protein sequence ID" value="SNQ49408.1"/>
    <property type="molecule type" value="Genomic_DNA"/>
</dbReference>
<dbReference type="InterPro" id="IPR011042">
    <property type="entry name" value="6-blade_b-propeller_TolB-like"/>
</dbReference>
<name>A0A2I2KUS5_9ACTN</name>
<dbReference type="AlphaFoldDB" id="A0A2I2KUS5"/>
<organism evidence="1 2">
    <name type="scientific">Frankia canadensis</name>
    <dbReference type="NCBI Taxonomy" id="1836972"/>
    <lineage>
        <taxon>Bacteria</taxon>
        <taxon>Bacillati</taxon>
        <taxon>Actinomycetota</taxon>
        <taxon>Actinomycetes</taxon>
        <taxon>Frankiales</taxon>
        <taxon>Frankiaceae</taxon>
        <taxon>Frankia</taxon>
    </lineage>
</organism>
<evidence type="ECO:0008006" key="3">
    <source>
        <dbReference type="Google" id="ProtNLM"/>
    </source>
</evidence>
<protein>
    <recommendedName>
        <fullName evidence="3">NHL repeat-containing protein</fullName>
    </recommendedName>
</protein>
<keyword evidence="2" id="KW-1185">Reference proteome</keyword>
<sequence length="56" mass="5761">MRVASSVRLNAADGRLLISDAGNHRLRAVTPGRQILTLAGTGNPAFSGDSALSRDG</sequence>
<proteinExistence type="predicted"/>